<accession>A0A7C5LW03</accession>
<name>A0A7C5LW03_9PROT</name>
<dbReference type="Proteomes" id="UP000885830">
    <property type="component" value="Unassembled WGS sequence"/>
</dbReference>
<reference evidence="2" key="1">
    <citation type="journal article" date="2020" name="mSystems">
        <title>Genome- and Community-Level Interaction Insights into Carbon Utilization and Element Cycling Functions of Hydrothermarchaeota in Hydrothermal Sediment.</title>
        <authorList>
            <person name="Zhou Z."/>
            <person name="Liu Y."/>
            <person name="Xu W."/>
            <person name="Pan J."/>
            <person name="Luo Z.H."/>
            <person name="Li M."/>
        </authorList>
    </citation>
    <scope>NUCLEOTIDE SEQUENCE [LARGE SCALE GENOMIC DNA]</scope>
    <source>
        <strain evidence="2">HyVt-485</strain>
    </source>
</reference>
<dbReference type="Gene3D" id="3.40.50.10330">
    <property type="entry name" value="Probable inorganic polyphosphate/atp-NAD kinase, domain 1"/>
    <property type="match status" value="1"/>
</dbReference>
<dbReference type="InterPro" id="IPR016064">
    <property type="entry name" value="NAD/diacylglycerol_kinase_sf"/>
</dbReference>
<dbReference type="SUPFAM" id="SSF111331">
    <property type="entry name" value="NAD kinase/diacylglycerol kinase-like"/>
    <property type="match status" value="1"/>
</dbReference>
<proteinExistence type="predicted"/>
<evidence type="ECO:0000313" key="2">
    <source>
        <dbReference type="EMBL" id="HHL43610.1"/>
    </source>
</evidence>
<gene>
    <name evidence="2" type="ORF">ENJ42_08335</name>
</gene>
<dbReference type="PROSITE" id="PS50146">
    <property type="entry name" value="DAGK"/>
    <property type="match status" value="1"/>
</dbReference>
<feature type="domain" description="DAGKc" evidence="1">
    <location>
        <begin position="42"/>
        <end position="134"/>
    </location>
</feature>
<dbReference type="InterPro" id="IPR001206">
    <property type="entry name" value="Diacylglycerol_kinase_cat_dom"/>
</dbReference>
<dbReference type="Pfam" id="PF00781">
    <property type="entry name" value="DAGK_cat"/>
    <property type="match status" value="1"/>
</dbReference>
<sequence length="314" mass="34521">MKPAFLINRESHTVKKNGSVLAHVPQDLVTFTAYIDDFSRLESVLKQAAAARCDSVFIEGGDGTIHGVLSALMHVQNVFNPLPKIILLPGGMTNLVAKQVGIHKPTPAKVKAVIEGRGRLLRHRLPMLEVDTGQVYYGFLFSTGALPNGTRYCLEYIHTKGIEGSRAVLATVYQILVGRTGLRQKILTPSPFSLRTDDHNFAGEHLISLASTLPYPLSGFHVFWGGKPECNKLRLTYARSDAKAIIRHVIGLMRKEKPPKAIRKLSQDGFISLECQRAIIHHEGPIVLDGEFLANTNGTITLSITDPLEFTGVK</sequence>
<dbReference type="InterPro" id="IPR017438">
    <property type="entry name" value="ATP-NAD_kinase_N"/>
</dbReference>
<organism evidence="2">
    <name type="scientific">Hellea balneolensis</name>
    <dbReference type="NCBI Taxonomy" id="287478"/>
    <lineage>
        <taxon>Bacteria</taxon>
        <taxon>Pseudomonadati</taxon>
        <taxon>Pseudomonadota</taxon>
        <taxon>Alphaproteobacteria</taxon>
        <taxon>Maricaulales</taxon>
        <taxon>Robiginitomaculaceae</taxon>
        <taxon>Hellea</taxon>
    </lineage>
</organism>
<protein>
    <recommendedName>
        <fullName evidence="1">DAGKc domain-containing protein</fullName>
    </recommendedName>
</protein>
<dbReference type="AlphaFoldDB" id="A0A7C5LW03"/>
<dbReference type="Gene3D" id="2.60.200.40">
    <property type="match status" value="1"/>
</dbReference>
<dbReference type="GO" id="GO:0016301">
    <property type="term" value="F:kinase activity"/>
    <property type="evidence" value="ECO:0007669"/>
    <property type="project" value="InterPro"/>
</dbReference>
<evidence type="ECO:0000259" key="1">
    <source>
        <dbReference type="PROSITE" id="PS50146"/>
    </source>
</evidence>
<dbReference type="EMBL" id="DRMJ01000434">
    <property type="protein sequence ID" value="HHL43610.1"/>
    <property type="molecule type" value="Genomic_DNA"/>
</dbReference>
<comment type="caution">
    <text evidence="2">The sequence shown here is derived from an EMBL/GenBank/DDBJ whole genome shotgun (WGS) entry which is preliminary data.</text>
</comment>